<dbReference type="Proteomes" id="UP001152484">
    <property type="component" value="Unassembled WGS sequence"/>
</dbReference>
<gene>
    <name evidence="4" type="ORF">CEURO_LOCUS14531</name>
</gene>
<dbReference type="PANTHER" id="PTHR47293:SF70">
    <property type="entry name" value="JACALIN-RELATED LECTIN 24-RELATED"/>
    <property type="match status" value="1"/>
</dbReference>
<dbReference type="InterPro" id="IPR036404">
    <property type="entry name" value="Jacalin-like_lectin_dom_sf"/>
</dbReference>
<reference evidence="4" key="1">
    <citation type="submission" date="2022-07" db="EMBL/GenBank/DDBJ databases">
        <authorList>
            <person name="Macas J."/>
            <person name="Novak P."/>
            <person name="Neumann P."/>
        </authorList>
    </citation>
    <scope>NUCLEOTIDE SEQUENCE</scope>
</reference>
<dbReference type="Pfam" id="PF01419">
    <property type="entry name" value="Jacalin"/>
    <property type="match status" value="1"/>
</dbReference>
<sequence length="114" mass="12481">MEQIKLDPPTEFLTQVHGVQRRCSLPANTIKSYEVSSITFVTNKATYEPFGRKNSPSSGHTVFKFQLGSSADFISMDGFHGTVNPFGHIGSIGVYLQTTISAARPDLKRRASSS</sequence>
<evidence type="ECO:0000256" key="2">
    <source>
        <dbReference type="ARBA" id="ARBA00022734"/>
    </source>
</evidence>
<comment type="similarity">
    <text evidence="1">Belongs to the jacalin lectin family.</text>
</comment>
<dbReference type="GO" id="GO:0030246">
    <property type="term" value="F:carbohydrate binding"/>
    <property type="evidence" value="ECO:0007669"/>
    <property type="project" value="UniProtKB-KW"/>
</dbReference>
<dbReference type="SUPFAM" id="SSF51101">
    <property type="entry name" value="Mannose-binding lectins"/>
    <property type="match status" value="1"/>
</dbReference>
<proteinExistence type="inferred from homology"/>
<dbReference type="OrthoDB" id="581739at2759"/>
<protein>
    <recommendedName>
        <fullName evidence="3">Jacalin-type lectin domain-containing protein</fullName>
    </recommendedName>
</protein>
<feature type="domain" description="Jacalin-type lectin" evidence="3">
    <location>
        <begin position="1"/>
        <end position="98"/>
    </location>
</feature>
<dbReference type="PROSITE" id="PS51752">
    <property type="entry name" value="JACALIN_LECTIN"/>
    <property type="match status" value="1"/>
</dbReference>
<dbReference type="PANTHER" id="PTHR47293">
    <property type="entry name" value="JACALIN-RELATED LECTIN 3"/>
    <property type="match status" value="1"/>
</dbReference>
<name>A0A9P0ZGJ6_CUSEU</name>
<keyword evidence="2" id="KW-0430">Lectin</keyword>
<comment type="caution">
    <text evidence="4">The sequence shown here is derived from an EMBL/GenBank/DDBJ whole genome shotgun (WGS) entry which is preliminary data.</text>
</comment>
<organism evidence="4 5">
    <name type="scientific">Cuscuta europaea</name>
    <name type="common">European dodder</name>
    <dbReference type="NCBI Taxonomy" id="41803"/>
    <lineage>
        <taxon>Eukaryota</taxon>
        <taxon>Viridiplantae</taxon>
        <taxon>Streptophyta</taxon>
        <taxon>Embryophyta</taxon>
        <taxon>Tracheophyta</taxon>
        <taxon>Spermatophyta</taxon>
        <taxon>Magnoliopsida</taxon>
        <taxon>eudicotyledons</taxon>
        <taxon>Gunneridae</taxon>
        <taxon>Pentapetalae</taxon>
        <taxon>asterids</taxon>
        <taxon>lamiids</taxon>
        <taxon>Solanales</taxon>
        <taxon>Convolvulaceae</taxon>
        <taxon>Cuscuteae</taxon>
        <taxon>Cuscuta</taxon>
        <taxon>Cuscuta subgen. Cuscuta</taxon>
    </lineage>
</organism>
<evidence type="ECO:0000259" key="3">
    <source>
        <dbReference type="PROSITE" id="PS51752"/>
    </source>
</evidence>
<accession>A0A9P0ZGJ6</accession>
<evidence type="ECO:0000313" key="4">
    <source>
        <dbReference type="EMBL" id="CAH9099554.1"/>
    </source>
</evidence>
<dbReference type="InterPro" id="IPR001229">
    <property type="entry name" value="Jacalin-like_lectin_dom"/>
</dbReference>
<keyword evidence="5" id="KW-1185">Reference proteome</keyword>
<dbReference type="AlphaFoldDB" id="A0A9P0ZGJ6"/>
<evidence type="ECO:0000313" key="5">
    <source>
        <dbReference type="Proteomes" id="UP001152484"/>
    </source>
</evidence>
<dbReference type="EMBL" id="CAMAPE010000038">
    <property type="protein sequence ID" value="CAH9099554.1"/>
    <property type="molecule type" value="Genomic_DNA"/>
</dbReference>
<dbReference type="Gene3D" id="2.100.10.30">
    <property type="entry name" value="Jacalin-like lectin domain"/>
    <property type="match status" value="1"/>
</dbReference>
<evidence type="ECO:0000256" key="1">
    <source>
        <dbReference type="ARBA" id="ARBA00006568"/>
    </source>
</evidence>